<dbReference type="EMBL" id="PGOL01003342">
    <property type="protein sequence ID" value="PKI41608.1"/>
    <property type="molecule type" value="Genomic_DNA"/>
</dbReference>
<dbReference type="PROSITE" id="PS50868">
    <property type="entry name" value="POST_SET"/>
    <property type="match status" value="1"/>
</dbReference>
<protein>
    <recommendedName>
        <fullName evidence="8">SET domain-containing protein</fullName>
    </recommendedName>
</protein>
<proteinExistence type="predicted"/>
<keyword evidence="3" id="KW-0949">S-adenosyl-L-methionine</keyword>
<evidence type="ECO:0000259" key="5">
    <source>
        <dbReference type="PROSITE" id="PS50868"/>
    </source>
</evidence>
<dbReference type="PANTHER" id="PTHR47325">
    <property type="entry name" value="HISTONE-LYSINE N-METHYLTRANSFERASE SUVR5"/>
    <property type="match status" value="1"/>
</dbReference>
<dbReference type="STRING" id="22663.A0A2I0IC78"/>
<dbReference type="InterPro" id="IPR046341">
    <property type="entry name" value="SET_dom_sf"/>
</dbReference>
<name>A0A2I0IC78_PUNGR</name>
<feature type="domain" description="Post-SET" evidence="5">
    <location>
        <begin position="76"/>
        <end position="92"/>
    </location>
</feature>
<comment type="caution">
    <text evidence="6">The sequence shown here is derived from an EMBL/GenBank/DDBJ whole genome shotgun (WGS) entry which is preliminary data.</text>
</comment>
<keyword evidence="2" id="KW-0808">Transferase</keyword>
<feature type="domain" description="SET" evidence="4">
    <location>
        <begin position="1"/>
        <end position="69"/>
    </location>
</feature>
<dbReference type="SMART" id="SM00317">
    <property type="entry name" value="SET"/>
    <property type="match status" value="1"/>
</dbReference>
<evidence type="ECO:0000259" key="4">
    <source>
        <dbReference type="PROSITE" id="PS50280"/>
    </source>
</evidence>
<evidence type="ECO:0000313" key="7">
    <source>
        <dbReference type="Proteomes" id="UP000233551"/>
    </source>
</evidence>
<dbReference type="PROSITE" id="PS50280">
    <property type="entry name" value="SET"/>
    <property type="match status" value="1"/>
</dbReference>
<gene>
    <name evidence="6" type="ORF">CRG98_038008</name>
</gene>
<organism evidence="6 7">
    <name type="scientific">Punica granatum</name>
    <name type="common">Pomegranate</name>
    <dbReference type="NCBI Taxonomy" id="22663"/>
    <lineage>
        <taxon>Eukaryota</taxon>
        <taxon>Viridiplantae</taxon>
        <taxon>Streptophyta</taxon>
        <taxon>Embryophyta</taxon>
        <taxon>Tracheophyta</taxon>
        <taxon>Spermatophyta</taxon>
        <taxon>Magnoliopsida</taxon>
        <taxon>eudicotyledons</taxon>
        <taxon>Gunneridae</taxon>
        <taxon>Pentapetalae</taxon>
        <taxon>rosids</taxon>
        <taxon>malvids</taxon>
        <taxon>Myrtales</taxon>
        <taxon>Lythraceae</taxon>
        <taxon>Punica</taxon>
    </lineage>
</organism>
<dbReference type="SUPFAM" id="SSF82199">
    <property type="entry name" value="SET domain"/>
    <property type="match status" value="1"/>
</dbReference>
<accession>A0A2I0IC78</accession>
<dbReference type="GO" id="GO:0008168">
    <property type="term" value="F:methyltransferase activity"/>
    <property type="evidence" value="ECO:0007669"/>
    <property type="project" value="UniProtKB-KW"/>
</dbReference>
<evidence type="ECO:0008006" key="8">
    <source>
        <dbReference type="Google" id="ProtNLM"/>
    </source>
</evidence>
<evidence type="ECO:0000256" key="2">
    <source>
        <dbReference type="ARBA" id="ARBA00022679"/>
    </source>
</evidence>
<dbReference type="Gene3D" id="2.170.270.10">
    <property type="entry name" value="SET domain"/>
    <property type="match status" value="1"/>
</dbReference>
<keyword evidence="7" id="KW-1185">Reference proteome</keyword>
<reference evidence="6 7" key="1">
    <citation type="submission" date="2017-11" db="EMBL/GenBank/DDBJ databases">
        <title>De-novo sequencing of pomegranate (Punica granatum L.) genome.</title>
        <authorList>
            <person name="Akparov Z."/>
            <person name="Amiraslanov A."/>
            <person name="Hajiyeva S."/>
            <person name="Abbasov M."/>
            <person name="Kaur K."/>
            <person name="Hamwieh A."/>
            <person name="Solovyev V."/>
            <person name="Salamov A."/>
            <person name="Braich B."/>
            <person name="Kosarev P."/>
            <person name="Mahmoud A."/>
            <person name="Hajiyev E."/>
            <person name="Babayeva S."/>
            <person name="Izzatullayeva V."/>
            <person name="Mammadov A."/>
            <person name="Mammadov A."/>
            <person name="Sharifova S."/>
            <person name="Ojaghi J."/>
            <person name="Eynullazada K."/>
            <person name="Bayramov B."/>
            <person name="Abdulazimova A."/>
            <person name="Shahmuradov I."/>
        </authorList>
    </citation>
    <scope>NUCLEOTIDE SEQUENCE [LARGE SCALE GENOMIC DNA]</scope>
    <source>
        <strain evidence="7">cv. AG2017</strain>
        <tissue evidence="6">Leaf</tissue>
    </source>
</reference>
<dbReference type="Proteomes" id="UP000233551">
    <property type="component" value="Unassembled WGS sequence"/>
</dbReference>
<dbReference type="AlphaFoldDB" id="A0A2I0IC78"/>
<dbReference type="InterPro" id="IPR001214">
    <property type="entry name" value="SET_dom"/>
</dbReference>
<keyword evidence="1" id="KW-0489">Methyltransferase</keyword>
<evidence type="ECO:0000256" key="1">
    <source>
        <dbReference type="ARBA" id="ARBA00022603"/>
    </source>
</evidence>
<dbReference type="PANTHER" id="PTHR47325:SF1">
    <property type="entry name" value="HISTONE-LYSINE N-METHYLTRANSFERASE SUVR5"/>
    <property type="match status" value="1"/>
</dbReference>
<dbReference type="GO" id="GO:0032259">
    <property type="term" value="P:methylation"/>
    <property type="evidence" value="ECO:0007669"/>
    <property type="project" value="UniProtKB-KW"/>
</dbReference>
<sequence length="92" mass="10564">MSRLVEGQVRYVIDSTKYGNVSRFINHSCSPNLVNHQVLVESMDCQRAHIGLYASRDIAAGEELTYDYRYELLPGEGHPCHCESRNCRARLY</sequence>
<dbReference type="InterPro" id="IPR003616">
    <property type="entry name" value="Post-SET_dom"/>
</dbReference>
<evidence type="ECO:0000256" key="3">
    <source>
        <dbReference type="ARBA" id="ARBA00022691"/>
    </source>
</evidence>
<dbReference type="Pfam" id="PF00856">
    <property type="entry name" value="SET"/>
    <property type="match status" value="1"/>
</dbReference>
<evidence type="ECO:0000313" key="6">
    <source>
        <dbReference type="EMBL" id="PKI41608.1"/>
    </source>
</evidence>